<keyword evidence="7 22" id="KW-0031">Aminopeptidase</keyword>
<keyword evidence="20" id="KW-0175">Coiled coil</keyword>
<evidence type="ECO:0000256" key="19">
    <source>
        <dbReference type="ARBA" id="ARBA00049107"/>
    </source>
</evidence>
<dbReference type="EMBL" id="JARQWQ010000066">
    <property type="protein sequence ID" value="KAK2554884.1"/>
    <property type="molecule type" value="Genomic_DNA"/>
</dbReference>
<evidence type="ECO:0000256" key="16">
    <source>
        <dbReference type="ARBA" id="ARBA00033172"/>
    </source>
</evidence>
<evidence type="ECO:0000256" key="4">
    <source>
        <dbReference type="ARBA" id="ARBA00012565"/>
    </source>
</evidence>
<dbReference type="Gene3D" id="3.40.630.10">
    <property type="entry name" value="Zn peptidases"/>
    <property type="match status" value="1"/>
</dbReference>
<dbReference type="PANTHER" id="PTHR11963">
    <property type="entry name" value="LEUCINE AMINOPEPTIDASE-RELATED"/>
    <property type="match status" value="1"/>
</dbReference>
<name>A0AAD9UYP3_ACRCE</name>
<reference evidence="22" key="1">
    <citation type="journal article" date="2023" name="G3 (Bethesda)">
        <title>Whole genome assembly and annotation of the endangered Caribbean coral Acropora cervicornis.</title>
        <authorList>
            <person name="Selwyn J.D."/>
            <person name="Vollmer S.V."/>
        </authorList>
    </citation>
    <scope>NUCLEOTIDE SEQUENCE</scope>
    <source>
        <strain evidence="22">K2</strain>
    </source>
</reference>
<comment type="similarity">
    <text evidence="3">Belongs to the peptidase M17 family.</text>
</comment>
<feature type="coiled-coil region" evidence="20">
    <location>
        <begin position="226"/>
        <end position="253"/>
    </location>
</feature>
<evidence type="ECO:0000256" key="10">
    <source>
        <dbReference type="ARBA" id="ARBA00023511"/>
    </source>
</evidence>
<dbReference type="InterPro" id="IPR023042">
    <property type="entry name" value="Peptidase_M17_leu_NH2_pept"/>
</dbReference>
<comment type="catalytic activity">
    <reaction evidence="2">
        <text>Release of N-terminal proline from a peptide.</text>
        <dbReference type="EC" id="3.4.11.5"/>
    </reaction>
</comment>
<dbReference type="InterPro" id="IPR043472">
    <property type="entry name" value="Macro_dom-like"/>
</dbReference>
<evidence type="ECO:0000256" key="17">
    <source>
        <dbReference type="ARBA" id="ARBA00045966"/>
    </source>
</evidence>
<keyword evidence="8" id="KW-0645">Protease</keyword>
<evidence type="ECO:0000256" key="5">
    <source>
        <dbReference type="ARBA" id="ARBA00012568"/>
    </source>
</evidence>
<evidence type="ECO:0000313" key="23">
    <source>
        <dbReference type="Proteomes" id="UP001249851"/>
    </source>
</evidence>
<comment type="catalytic activity">
    <reaction evidence="19">
        <text>L-cysteinylglycine + H2O = L-cysteine + glycine</text>
        <dbReference type="Rhea" id="RHEA:28783"/>
        <dbReference type="ChEBI" id="CHEBI:15377"/>
        <dbReference type="ChEBI" id="CHEBI:35235"/>
        <dbReference type="ChEBI" id="CHEBI:57305"/>
        <dbReference type="ChEBI" id="CHEBI:61694"/>
    </reaction>
    <physiologicalReaction direction="left-to-right" evidence="19">
        <dbReference type="Rhea" id="RHEA:28784"/>
    </physiologicalReaction>
</comment>
<evidence type="ECO:0000256" key="18">
    <source>
        <dbReference type="ARBA" id="ARBA00047881"/>
    </source>
</evidence>
<keyword evidence="9" id="KW-0378">Hydrolase</keyword>
<comment type="catalytic activity">
    <reaction evidence="1">
        <text>Release of an N-terminal amino acid, Xaa-|-Yaa-, in which Xaa is preferably Leu, but may be other amino acids including Pro although not Arg or Lys, and Yaa may be Pro. Amino acid amides and methyl esters are also readily hydrolyzed, but rates on arylamides are exceedingly low.</text>
        <dbReference type="EC" id="3.4.11.1"/>
    </reaction>
</comment>
<dbReference type="GO" id="GO:0070006">
    <property type="term" value="F:metalloaminopeptidase activity"/>
    <property type="evidence" value="ECO:0007669"/>
    <property type="project" value="InterPro"/>
</dbReference>
<dbReference type="GO" id="GO:0006508">
    <property type="term" value="P:proteolysis"/>
    <property type="evidence" value="ECO:0007669"/>
    <property type="project" value="UniProtKB-KW"/>
</dbReference>
<dbReference type="Proteomes" id="UP001249851">
    <property type="component" value="Unassembled WGS sequence"/>
</dbReference>
<comment type="catalytic activity">
    <reaction evidence="10">
        <text>an S-substituted L-cysteinylglycine + H2O = an S-substituted L-cysteine + glycine</text>
        <dbReference type="Rhea" id="RHEA:60444"/>
        <dbReference type="ChEBI" id="CHEBI:15377"/>
        <dbReference type="ChEBI" id="CHEBI:57305"/>
        <dbReference type="ChEBI" id="CHEBI:58717"/>
        <dbReference type="ChEBI" id="CHEBI:143103"/>
        <dbReference type="EC" id="3.4.13.23"/>
    </reaction>
    <physiologicalReaction direction="left-to-right" evidence="10">
        <dbReference type="Rhea" id="RHEA:60445"/>
    </physiologicalReaction>
</comment>
<dbReference type="AlphaFoldDB" id="A0AAD9UYP3"/>
<dbReference type="Gene3D" id="3.40.220.10">
    <property type="entry name" value="Leucine Aminopeptidase, subunit E, domain 1"/>
    <property type="match status" value="1"/>
</dbReference>
<dbReference type="EC" id="3.4.11.5" evidence="5"/>
<organism evidence="22 23">
    <name type="scientific">Acropora cervicornis</name>
    <name type="common">Staghorn coral</name>
    <dbReference type="NCBI Taxonomy" id="6130"/>
    <lineage>
        <taxon>Eukaryota</taxon>
        <taxon>Metazoa</taxon>
        <taxon>Cnidaria</taxon>
        <taxon>Anthozoa</taxon>
        <taxon>Hexacorallia</taxon>
        <taxon>Scleractinia</taxon>
        <taxon>Astrocoeniina</taxon>
        <taxon>Acroporidae</taxon>
        <taxon>Acropora</taxon>
    </lineage>
</organism>
<evidence type="ECO:0000256" key="14">
    <source>
        <dbReference type="ARBA" id="ARBA00030997"/>
    </source>
</evidence>
<comment type="caution">
    <text evidence="22">The sequence shown here is derived from an EMBL/GenBank/DDBJ whole genome shotgun (WGS) entry which is preliminary data.</text>
</comment>
<dbReference type="GO" id="GO:0030145">
    <property type="term" value="F:manganese ion binding"/>
    <property type="evidence" value="ECO:0007669"/>
    <property type="project" value="InterPro"/>
</dbReference>
<dbReference type="InterPro" id="IPR011356">
    <property type="entry name" value="Leucine_aapep/pepB"/>
</dbReference>
<gene>
    <name evidence="22" type="ORF">P5673_023554</name>
</gene>
<evidence type="ECO:0000256" key="7">
    <source>
        <dbReference type="ARBA" id="ARBA00022438"/>
    </source>
</evidence>
<dbReference type="HAMAP" id="MF_00181">
    <property type="entry name" value="Cytosol_peptidase_M17"/>
    <property type="match status" value="1"/>
</dbReference>
<proteinExistence type="inferred from homology"/>
<comment type="catalytic activity">
    <reaction evidence="18">
        <text>S-benzyl-L-cysteinylglycine + H2O = S-benzyl-L-cysteine + glycine</text>
        <dbReference type="Rhea" id="RHEA:62568"/>
        <dbReference type="ChEBI" id="CHEBI:15377"/>
        <dbReference type="ChEBI" id="CHEBI:57305"/>
        <dbReference type="ChEBI" id="CHEBI:145802"/>
        <dbReference type="ChEBI" id="CHEBI:145803"/>
    </reaction>
    <physiologicalReaction direction="left-to-right" evidence="18">
        <dbReference type="Rhea" id="RHEA:62569"/>
    </physiologicalReaction>
</comment>
<dbReference type="PRINTS" id="PR00481">
    <property type="entry name" value="LAMNOPPTDASE"/>
</dbReference>
<evidence type="ECO:0000256" key="8">
    <source>
        <dbReference type="ARBA" id="ARBA00022670"/>
    </source>
</evidence>
<dbReference type="InterPro" id="IPR008283">
    <property type="entry name" value="Peptidase_M17_N"/>
</dbReference>
<evidence type="ECO:0000256" key="3">
    <source>
        <dbReference type="ARBA" id="ARBA00009528"/>
    </source>
</evidence>
<dbReference type="InterPro" id="IPR000819">
    <property type="entry name" value="Peptidase_M17_C"/>
</dbReference>
<protein>
    <recommendedName>
        <fullName evidence="6">Cytosol aminopeptidase</fullName>
        <ecNumber evidence="4">3.4.11.1</ecNumber>
        <ecNumber evidence="5">3.4.11.5</ecNumber>
        <ecNumber evidence="11">3.4.13.23</ecNumber>
    </recommendedName>
    <alternativeName>
        <fullName evidence="14">Cysteinylglycine-S-conjugate dipeptidase</fullName>
    </alternativeName>
    <alternativeName>
        <fullName evidence="15">Leucine aminopeptidase 3</fullName>
    </alternativeName>
    <alternativeName>
        <fullName evidence="16">Leucyl aminopeptidase</fullName>
    </alternativeName>
    <alternativeName>
        <fullName evidence="13">Proline aminopeptidase</fullName>
    </alternativeName>
    <alternativeName>
        <fullName evidence="12">Prolyl aminopeptidase</fullName>
    </alternativeName>
</protein>
<keyword evidence="23" id="KW-1185">Reference proteome</keyword>
<evidence type="ECO:0000256" key="9">
    <source>
        <dbReference type="ARBA" id="ARBA00022801"/>
    </source>
</evidence>
<dbReference type="SUPFAM" id="SSF53187">
    <property type="entry name" value="Zn-dependent exopeptidases"/>
    <property type="match status" value="1"/>
</dbReference>
<evidence type="ECO:0000256" key="2">
    <source>
        <dbReference type="ARBA" id="ARBA00001585"/>
    </source>
</evidence>
<accession>A0AAD9UYP3</accession>
<dbReference type="PROSITE" id="PS00631">
    <property type="entry name" value="CYTOSOL_AP"/>
    <property type="match status" value="1"/>
</dbReference>
<dbReference type="EC" id="3.4.13.23" evidence="11"/>
<evidence type="ECO:0000256" key="12">
    <source>
        <dbReference type="ARBA" id="ARBA00029605"/>
    </source>
</evidence>
<evidence type="ECO:0000256" key="13">
    <source>
        <dbReference type="ARBA" id="ARBA00030930"/>
    </source>
</evidence>
<sequence length="715" mass="77946">MAENKRNRKPNFTAAECSVIFEEAEQNIEIIKSKFTSTLTNKNKTKVWEDITAKVNSLGVCLRSVSEVKEKWQGMVGAAKKEFSKFRASQRKTGAGEKPASRKTSSKKIIEIFGDDPSFSGIQGGLESAVPVSVLDTPSLGLTEQEISGAEAGERDVSVTAEIALPPTCLAQLQVPIIADGNSSQQNPSLSSSHQEVQLAATKKRKRECMEDKIHEMHLIVVTKESKKLDMEMENLLLKREKLQLEIKKLKSGFEGKIGKSKTYFGLDKHYPCVVVVGLGKKDVASDNETSEECERTANFRQASAVGVQALKDCGVQTADVDSFSNPQAAAEGAALSLFSFDNLKSSKQYRLDVQLYQHVYSETELTSEEEKTEASKWRQLWQDGLLLSGAQNFARELMETPSNLMTPTVFADTLSKRLSDLQNVEVYARDHFWAEEQKMGAFLSVGKGSMEPSVFLEMKYFGSESKESSPLIFVGKGVTFDSGGISIKPAAGMGQMKADMGGAASVSAAFEAIARLHLPVNVTALIPLCENMPSGCANKPGDVVTARNGKTIEIDNTDAEGRLILADALCYASEVKPLAIIDVATLTGAMDIALGQAATGVFTNSLSLWNLICQAGFDCGERMWRMPLYKHYSDQIKSDVADIRNTGKKRSAGACTAAAFLQEFVEAEHWAHFDIAGVMDNSANAIPYLNKGMSGRPTRVLVEIARGFAINKLR</sequence>
<comment type="function">
    <text evidence="17">Cytosolic metallopeptidase that catalyzes the removal of unsubstituted N-terminal hydrophobic amino acids from various peptides. The presence of Zn(2+) ions is essential for the peptidase activity, and the association with other cofactors can modulate the substrate spectificity of the enzyme. For instance, in the presence of Mn(2+), it displays a specific Cys-Gly hydrolyzing activity of Cys-Gly-S-conjugates. Involved in the metabolism of glutathione and in the degradation of glutathione S-conjugates, which may play a role in the control of the cell redox status.</text>
</comment>
<evidence type="ECO:0000256" key="20">
    <source>
        <dbReference type="SAM" id="Coils"/>
    </source>
</evidence>
<reference evidence="22" key="2">
    <citation type="journal article" date="2023" name="Science">
        <title>Genomic signatures of disease resistance in endangered staghorn corals.</title>
        <authorList>
            <person name="Vollmer S.V."/>
            <person name="Selwyn J.D."/>
            <person name="Despard B.A."/>
            <person name="Roesel C.L."/>
        </authorList>
    </citation>
    <scope>NUCLEOTIDE SEQUENCE</scope>
    <source>
        <strain evidence="22">K2</strain>
    </source>
</reference>
<dbReference type="SUPFAM" id="SSF52949">
    <property type="entry name" value="Macro domain-like"/>
    <property type="match status" value="1"/>
</dbReference>
<dbReference type="Pfam" id="PF00883">
    <property type="entry name" value="Peptidase_M17"/>
    <property type="match status" value="1"/>
</dbReference>
<dbReference type="Pfam" id="PF13873">
    <property type="entry name" value="Myb_DNA-bind_5"/>
    <property type="match status" value="1"/>
</dbReference>
<dbReference type="CDD" id="cd00433">
    <property type="entry name" value="Peptidase_M17"/>
    <property type="match status" value="1"/>
</dbReference>
<dbReference type="GO" id="GO:0005737">
    <property type="term" value="C:cytoplasm"/>
    <property type="evidence" value="ECO:0007669"/>
    <property type="project" value="InterPro"/>
</dbReference>
<feature type="domain" description="Cytosol aminopeptidase" evidence="21">
    <location>
        <begin position="557"/>
        <end position="564"/>
    </location>
</feature>
<evidence type="ECO:0000256" key="11">
    <source>
        <dbReference type="ARBA" id="ARBA00023625"/>
    </source>
</evidence>
<evidence type="ECO:0000259" key="21">
    <source>
        <dbReference type="PROSITE" id="PS00631"/>
    </source>
</evidence>
<dbReference type="EC" id="3.4.11.1" evidence="4"/>
<evidence type="ECO:0000313" key="22">
    <source>
        <dbReference type="EMBL" id="KAK2554884.1"/>
    </source>
</evidence>
<evidence type="ECO:0000256" key="6">
    <source>
        <dbReference type="ARBA" id="ARBA00014190"/>
    </source>
</evidence>
<evidence type="ECO:0000256" key="15">
    <source>
        <dbReference type="ARBA" id="ARBA00031564"/>
    </source>
</evidence>
<dbReference type="InterPro" id="IPR028002">
    <property type="entry name" value="Myb_DNA-bind_5"/>
</dbReference>
<dbReference type="Pfam" id="PF02789">
    <property type="entry name" value="Peptidase_M17_N"/>
    <property type="match status" value="1"/>
</dbReference>
<dbReference type="PANTHER" id="PTHR11963:SF23">
    <property type="entry name" value="CYTOSOL AMINOPEPTIDASE"/>
    <property type="match status" value="1"/>
</dbReference>
<evidence type="ECO:0000256" key="1">
    <source>
        <dbReference type="ARBA" id="ARBA00000135"/>
    </source>
</evidence>